<dbReference type="Proteomes" id="UP000515123">
    <property type="component" value="Unplaced"/>
</dbReference>
<name>A0A6P5EA82_ANACO</name>
<gene>
    <name evidence="3" type="primary">LOC109703781</name>
</gene>
<dbReference type="GeneID" id="109703781"/>
<keyword evidence="2" id="KW-1185">Reference proteome</keyword>
<evidence type="ECO:0000313" key="2">
    <source>
        <dbReference type="Proteomes" id="UP000515123"/>
    </source>
</evidence>
<reference evidence="2" key="1">
    <citation type="journal article" date="2015" name="Nat. Genet.">
        <title>The pineapple genome and the evolution of CAM photosynthesis.</title>
        <authorList>
            <person name="Ming R."/>
            <person name="VanBuren R."/>
            <person name="Wai C.M."/>
            <person name="Tang H."/>
            <person name="Schatz M.C."/>
            <person name="Bowers J.E."/>
            <person name="Lyons E."/>
            <person name="Wang M.L."/>
            <person name="Chen J."/>
            <person name="Biggers E."/>
            <person name="Zhang J."/>
            <person name="Huang L."/>
            <person name="Zhang L."/>
            <person name="Miao W."/>
            <person name="Zhang J."/>
            <person name="Ye Z."/>
            <person name="Miao C."/>
            <person name="Lin Z."/>
            <person name="Wang H."/>
            <person name="Zhou H."/>
            <person name="Yim W.C."/>
            <person name="Priest H.D."/>
            <person name="Zheng C."/>
            <person name="Woodhouse M."/>
            <person name="Edger P.P."/>
            <person name="Guyot R."/>
            <person name="Guo H.B."/>
            <person name="Guo H."/>
            <person name="Zheng G."/>
            <person name="Singh R."/>
            <person name="Sharma A."/>
            <person name="Min X."/>
            <person name="Zheng Y."/>
            <person name="Lee H."/>
            <person name="Gurtowski J."/>
            <person name="Sedlazeck F.J."/>
            <person name="Harkess A."/>
            <person name="McKain M.R."/>
            <person name="Liao Z."/>
            <person name="Fang J."/>
            <person name="Liu J."/>
            <person name="Zhang X."/>
            <person name="Zhang Q."/>
            <person name="Hu W."/>
            <person name="Qin Y."/>
            <person name="Wang K."/>
            <person name="Chen L.Y."/>
            <person name="Shirley N."/>
            <person name="Lin Y.R."/>
            <person name="Liu L.Y."/>
            <person name="Hernandez A.G."/>
            <person name="Wright C.L."/>
            <person name="Bulone V."/>
            <person name="Tuskan G.A."/>
            <person name="Heath K."/>
            <person name="Zee F."/>
            <person name="Moore P.H."/>
            <person name="Sunkar R."/>
            <person name="Leebens-Mack J.H."/>
            <person name="Mockler T."/>
            <person name="Bennetzen J.L."/>
            <person name="Freeling M."/>
            <person name="Sankoff D."/>
            <person name="Paterson A.H."/>
            <person name="Zhu X."/>
            <person name="Yang X."/>
            <person name="Smith J.A."/>
            <person name="Cushman J.C."/>
            <person name="Paull R.E."/>
            <person name="Yu Q."/>
        </authorList>
    </citation>
    <scope>NUCLEOTIDE SEQUENCE [LARGE SCALE GENOMIC DNA]</scope>
    <source>
        <strain evidence="2">cv. F153</strain>
    </source>
</reference>
<evidence type="ECO:0000313" key="3">
    <source>
        <dbReference type="RefSeq" id="XP_020080086.1"/>
    </source>
</evidence>
<dbReference type="InterPro" id="IPR005174">
    <property type="entry name" value="KIB1-4_b-propeller"/>
</dbReference>
<organism evidence="2 3">
    <name type="scientific">Ananas comosus</name>
    <name type="common">Pineapple</name>
    <name type="synonym">Ananas ananas</name>
    <dbReference type="NCBI Taxonomy" id="4615"/>
    <lineage>
        <taxon>Eukaryota</taxon>
        <taxon>Viridiplantae</taxon>
        <taxon>Streptophyta</taxon>
        <taxon>Embryophyta</taxon>
        <taxon>Tracheophyta</taxon>
        <taxon>Spermatophyta</taxon>
        <taxon>Magnoliopsida</taxon>
        <taxon>Liliopsida</taxon>
        <taxon>Poales</taxon>
        <taxon>Bromeliaceae</taxon>
        <taxon>Bromelioideae</taxon>
        <taxon>Ananas</taxon>
    </lineage>
</organism>
<dbReference type="Pfam" id="PF03478">
    <property type="entry name" value="Beta-prop_KIB1-4"/>
    <property type="match status" value="1"/>
</dbReference>
<dbReference type="InterPro" id="IPR050942">
    <property type="entry name" value="F-box_BR-signaling"/>
</dbReference>
<dbReference type="RefSeq" id="XP_020080086.1">
    <property type="nucleotide sequence ID" value="XM_020224497.1"/>
</dbReference>
<dbReference type="OrthoDB" id="1263126at2759"/>
<sequence>MADDAIPTAVSLSTSTMADSGDNDGDAIPAASWASLPRDLVGQIISRLTCTVHYLRAVFACRRWANMNFSWPGHRPLQPPVALFCEFFSRGPYYNPATGISYYFSHSLQAVNDSYCFGASHGWLLLLGTDSFIHTFNPVTSDLVTLPQLFTAPDSMLQFPAELCGNYLVFPDTSGNQVVPDAAAVTVHCRDLIRLSVLSSDPADDKNFTMLIVLNHIADIYLYFRMGVDAAWVPITIPLAHFHCSDLAPTRNKKIYTVDGKKMAMLAFDLSDPARNITVSSYTISGVPRPPSPDATFLLESANGSLLLVNKIREVRAEPYDAVLVVFRLDLSAPPQARALPVADIGAGNALFICEGGSGCFDISAFPRTFSANHIYFFRPFLGYEAGQAFEAETLGIFSLEKGELAADSGRLLRGWPYLKLGKVRWLFFNFRFIRWYNIEMA</sequence>
<feature type="domain" description="KIB1-4 beta-propeller" evidence="1">
    <location>
        <begin position="108"/>
        <end position="378"/>
    </location>
</feature>
<accession>A0A6P5EA82</accession>
<proteinExistence type="predicted"/>
<evidence type="ECO:0000259" key="1">
    <source>
        <dbReference type="Pfam" id="PF03478"/>
    </source>
</evidence>
<dbReference type="PANTHER" id="PTHR44259">
    <property type="entry name" value="OS07G0183000 PROTEIN-RELATED"/>
    <property type="match status" value="1"/>
</dbReference>
<reference evidence="3" key="2">
    <citation type="submission" date="2025-08" db="UniProtKB">
        <authorList>
            <consortium name="RefSeq"/>
        </authorList>
    </citation>
    <scope>IDENTIFICATION</scope>
    <source>
        <tissue evidence="3">Leaf</tissue>
    </source>
</reference>
<dbReference type="AlphaFoldDB" id="A0A6P5EA82"/>
<protein>
    <submittedName>
        <fullName evidence="3">Uncharacterized protein LOC109703781</fullName>
    </submittedName>
</protein>